<comment type="caution">
    <text evidence="1">The sequence shown here is derived from an EMBL/GenBank/DDBJ whole genome shotgun (WGS) entry which is preliminary data.</text>
</comment>
<protein>
    <submittedName>
        <fullName evidence="1">Uncharacterized protein</fullName>
    </submittedName>
</protein>
<reference evidence="2" key="1">
    <citation type="journal article" date="2022" name="Mol. Ecol. Resour.">
        <title>The genomes of chicory, endive, great burdock and yacon provide insights into Asteraceae palaeo-polyploidization history and plant inulin production.</title>
        <authorList>
            <person name="Fan W."/>
            <person name="Wang S."/>
            <person name="Wang H."/>
            <person name="Wang A."/>
            <person name="Jiang F."/>
            <person name="Liu H."/>
            <person name="Zhao H."/>
            <person name="Xu D."/>
            <person name="Zhang Y."/>
        </authorList>
    </citation>
    <scope>NUCLEOTIDE SEQUENCE [LARGE SCALE GENOMIC DNA]</scope>
    <source>
        <strain evidence="2">cv. Punajuju</strain>
    </source>
</reference>
<reference evidence="1 2" key="2">
    <citation type="journal article" date="2022" name="Mol. Ecol. Resour.">
        <title>The genomes of chicory, endive, great burdock and yacon provide insights into Asteraceae paleo-polyploidization history and plant inulin production.</title>
        <authorList>
            <person name="Fan W."/>
            <person name="Wang S."/>
            <person name="Wang H."/>
            <person name="Wang A."/>
            <person name="Jiang F."/>
            <person name="Liu H."/>
            <person name="Zhao H."/>
            <person name="Xu D."/>
            <person name="Zhang Y."/>
        </authorList>
    </citation>
    <scope>NUCLEOTIDE SEQUENCE [LARGE SCALE GENOMIC DNA]</scope>
    <source>
        <strain evidence="2">cv. Punajuju</strain>
        <tissue evidence="1">Leaves</tissue>
    </source>
</reference>
<name>A0ACB9DXI9_CICIN</name>
<accession>A0ACB9DXI9</accession>
<sequence>MYRISFNNLYVTTIFGYRVFVRVCSTDHFHIYPTNAVATTAVKAIWGYLGAIIVEIRSLDGSSTWKVLQPGLRM</sequence>
<proteinExistence type="predicted"/>
<evidence type="ECO:0000313" key="2">
    <source>
        <dbReference type="Proteomes" id="UP001055811"/>
    </source>
</evidence>
<dbReference type="Proteomes" id="UP001055811">
    <property type="component" value="Linkage Group LG04"/>
</dbReference>
<gene>
    <name evidence="1" type="ORF">L2E82_22071</name>
</gene>
<dbReference type="EMBL" id="CM042012">
    <property type="protein sequence ID" value="KAI3751053.1"/>
    <property type="molecule type" value="Genomic_DNA"/>
</dbReference>
<evidence type="ECO:0000313" key="1">
    <source>
        <dbReference type="EMBL" id="KAI3751053.1"/>
    </source>
</evidence>
<organism evidence="1 2">
    <name type="scientific">Cichorium intybus</name>
    <name type="common">Chicory</name>
    <dbReference type="NCBI Taxonomy" id="13427"/>
    <lineage>
        <taxon>Eukaryota</taxon>
        <taxon>Viridiplantae</taxon>
        <taxon>Streptophyta</taxon>
        <taxon>Embryophyta</taxon>
        <taxon>Tracheophyta</taxon>
        <taxon>Spermatophyta</taxon>
        <taxon>Magnoliopsida</taxon>
        <taxon>eudicotyledons</taxon>
        <taxon>Gunneridae</taxon>
        <taxon>Pentapetalae</taxon>
        <taxon>asterids</taxon>
        <taxon>campanulids</taxon>
        <taxon>Asterales</taxon>
        <taxon>Asteraceae</taxon>
        <taxon>Cichorioideae</taxon>
        <taxon>Cichorieae</taxon>
        <taxon>Cichoriinae</taxon>
        <taxon>Cichorium</taxon>
    </lineage>
</organism>
<keyword evidence="2" id="KW-1185">Reference proteome</keyword>